<protein>
    <submittedName>
        <fullName evidence="11">Amino acid ABC transporter</fullName>
    </submittedName>
</protein>
<dbReference type="Proteomes" id="UP000255167">
    <property type="component" value="Unassembled WGS sequence"/>
</dbReference>
<evidence type="ECO:0000256" key="3">
    <source>
        <dbReference type="ARBA" id="ARBA00010072"/>
    </source>
</evidence>
<evidence type="ECO:0000256" key="7">
    <source>
        <dbReference type="ARBA" id="ARBA00022989"/>
    </source>
</evidence>
<evidence type="ECO:0000256" key="1">
    <source>
        <dbReference type="ARBA" id="ARBA00003159"/>
    </source>
</evidence>
<evidence type="ECO:0000256" key="8">
    <source>
        <dbReference type="ARBA" id="ARBA00023136"/>
    </source>
</evidence>
<evidence type="ECO:0000256" key="5">
    <source>
        <dbReference type="ARBA" id="ARBA00022692"/>
    </source>
</evidence>
<dbReference type="Gene3D" id="1.10.3720.10">
    <property type="entry name" value="MetI-like"/>
    <property type="match status" value="1"/>
</dbReference>
<keyword evidence="7 9" id="KW-1133">Transmembrane helix</keyword>
<reference evidence="11 12" key="1">
    <citation type="submission" date="2018-06" db="EMBL/GenBank/DDBJ databases">
        <authorList>
            <consortium name="Pathogen Informatics"/>
            <person name="Doyle S."/>
        </authorList>
    </citation>
    <scope>NUCLEOTIDE SEQUENCE [LARGE SCALE GENOMIC DNA]</scope>
    <source>
        <strain evidence="11 12">NCTC9617</strain>
    </source>
</reference>
<keyword evidence="4" id="KW-1003">Cell membrane</keyword>
<evidence type="ECO:0000256" key="9">
    <source>
        <dbReference type="SAM" id="Phobius"/>
    </source>
</evidence>
<feature type="transmembrane region" description="Helical" evidence="9">
    <location>
        <begin position="58"/>
        <end position="76"/>
    </location>
</feature>
<keyword evidence="6" id="KW-0813">Transport</keyword>
<feature type="domain" description="ABC transmembrane type-1" evidence="10">
    <location>
        <begin position="1"/>
        <end position="83"/>
    </location>
</feature>
<dbReference type="InterPro" id="IPR043429">
    <property type="entry name" value="ArtM/GltK/GlnP/TcyL/YhdX-like"/>
</dbReference>
<gene>
    <name evidence="11" type="primary">yecS_7</name>
    <name evidence="11" type="ORF">NCTC9617_07258</name>
</gene>
<keyword evidence="6" id="KW-0029">Amino-acid transport</keyword>
<keyword evidence="8 9" id="KW-0472">Membrane</keyword>
<dbReference type="GO" id="GO:0055085">
    <property type="term" value="P:transmembrane transport"/>
    <property type="evidence" value="ECO:0007669"/>
    <property type="project" value="InterPro"/>
</dbReference>
<dbReference type="InterPro" id="IPR035906">
    <property type="entry name" value="MetI-like_sf"/>
</dbReference>
<organism evidence="11 12">
    <name type="scientific">Klebsiella pneumoniae</name>
    <dbReference type="NCBI Taxonomy" id="573"/>
    <lineage>
        <taxon>Bacteria</taxon>
        <taxon>Pseudomonadati</taxon>
        <taxon>Pseudomonadota</taxon>
        <taxon>Gammaproteobacteria</taxon>
        <taxon>Enterobacterales</taxon>
        <taxon>Enterobacteriaceae</taxon>
        <taxon>Klebsiella/Raoultella group</taxon>
        <taxon>Klebsiella</taxon>
        <taxon>Klebsiella pneumoniae complex</taxon>
    </lineage>
</organism>
<dbReference type="PANTHER" id="PTHR30614:SF20">
    <property type="entry name" value="GLUTAMINE TRANSPORT SYSTEM PERMEASE PROTEIN GLNP"/>
    <property type="match status" value="1"/>
</dbReference>
<name>A0A378H1R9_KLEPN</name>
<evidence type="ECO:0000313" key="12">
    <source>
        <dbReference type="Proteomes" id="UP000255167"/>
    </source>
</evidence>
<sequence>MRKVILPQAFRRILPPLGNNAIAIVKGLVAGLRRSAWPDLAYAARTVSGAYATYWEPYLTISLVYWVITFLLAQLVNRLEKRFGKSDSH</sequence>
<evidence type="ECO:0000259" key="10">
    <source>
        <dbReference type="Pfam" id="PF00528"/>
    </source>
</evidence>
<comment type="subcellular location">
    <subcellularLocation>
        <location evidence="2">Cell inner membrane</location>
        <topology evidence="2">Multi-pass membrane protein</topology>
    </subcellularLocation>
</comment>
<dbReference type="AlphaFoldDB" id="A0A378H1R9"/>
<dbReference type="EMBL" id="UGNC01000009">
    <property type="protein sequence ID" value="STX08225.1"/>
    <property type="molecule type" value="Genomic_DNA"/>
</dbReference>
<dbReference type="SUPFAM" id="SSF161098">
    <property type="entry name" value="MetI-like"/>
    <property type="match status" value="1"/>
</dbReference>
<evidence type="ECO:0000256" key="4">
    <source>
        <dbReference type="ARBA" id="ARBA00022519"/>
    </source>
</evidence>
<comment type="similarity">
    <text evidence="3">Belongs to the binding-protein-dependent transport system permease family. HisMQ subfamily.</text>
</comment>
<evidence type="ECO:0000256" key="6">
    <source>
        <dbReference type="ARBA" id="ARBA00022970"/>
    </source>
</evidence>
<comment type="function">
    <text evidence="1">Part of the binding-protein-dependent transport system for glutamine; probably responsible for the translocation of the substrate across the membrane.</text>
</comment>
<dbReference type="InterPro" id="IPR000515">
    <property type="entry name" value="MetI-like"/>
</dbReference>
<proteinExistence type="inferred from homology"/>
<keyword evidence="4" id="KW-0997">Cell inner membrane</keyword>
<dbReference type="Pfam" id="PF00528">
    <property type="entry name" value="BPD_transp_1"/>
    <property type="match status" value="1"/>
</dbReference>
<dbReference type="PANTHER" id="PTHR30614">
    <property type="entry name" value="MEMBRANE COMPONENT OF AMINO ACID ABC TRANSPORTER"/>
    <property type="match status" value="1"/>
</dbReference>
<evidence type="ECO:0000256" key="2">
    <source>
        <dbReference type="ARBA" id="ARBA00004429"/>
    </source>
</evidence>
<accession>A0A378H1R9</accession>
<evidence type="ECO:0000313" key="11">
    <source>
        <dbReference type="EMBL" id="STX08225.1"/>
    </source>
</evidence>
<keyword evidence="5 9" id="KW-0812">Transmembrane</keyword>
<dbReference type="GO" id="GO:0006865">
    <property type="term" value="P:amino acid transport"/>
    <property type="evidence" value="ECO:0007669"/>
    <property type="project" value="UniProtKB-KW"/>
</dbReference>
<dbReference type="GO" id="GO:0005886">
    <property type="term" value="C:plasma membrane"/>
    <property type="evidence" value="ECO:0007669"/>
    <property type="project" value="UniProtKB-SubCell"/>
</dbReference>